<reference evidence="2 3" key="1">
    <citation type="submission" date="2022-03" db="EMBL/GenBank/DDBJ databases">
        <title>A chromosomal length assembly of Cordylochernes scorpioides.</title>
        <authorList>
            <person name="Zeh D."/>
            <person name="Zeh J."/>
        </authorList>
    </citation>
    <scope>NUCLEOTIDE SEQUENCE [LARGE SCALE GENOMIC DNA]</scope>
    <source>
        <strain evidence="2">IN4F17</strain>
        <tissue evidence="2">Whole Body</tissue>
    </source>
</reference>
<evidence type="ECO:0000313" key="3">
    <source>
        <dbReference type="Proteomes" id="UP001235939"/>
    </source>
</evidence>
<proteinExistence type="predicted"/>
<evidence type="ECO:0008006" key="4">
    <source>
        <dbReference type="Google" id="ProtNLM"/>
    </source>
</evidence>
<protein>
    <recommendedName>
        <fullName evidence="4">Gag-like protein</fullName>
    </recommendedName>
</protein>
<accession>A0ABY6LUH0</accession>
<sequence length="326" mass="35944">MAELVGIMGALKKRPHESDHANSGTKKGCIQPSRIPPNSSRPRATLRPSKVHECQTTRQNQAIFRARSAAGQADHCISLEFCPDFAQEQYFRALEAKLGKGTVYQLMMMERHILVGLSSMQLADRLIDEGLDIEDATLRAFPLRKRAERLVLDNVPFFVEDADLVAALRLYGQVTSIIQKMMQLEDSCWADARREAFIILRDGIRLSQIPARLDVKSNGMVTHIYVTYDIKCSLCLKHGHKRANCPRKTGVPEDKLVLLVDAPAARTQGWTKPPSTSYTMPAGSTNSSCITSPTCSTYTCCCGPSPSSIKGIQCSAGRPDPPSQIP</sequence>
<feature type="compositionally biased region" description="Low complexity" evidence="1">
    <location>
        <begin position="32"/>
        <end position="43"/>
    </location>
</feature>
<name>A0ABY6LUH0_9ARAC</name>
<evidence type="ECO:0000313" key="2">
    <source>
        <dbReference type="EMBL" id="UYV84519.1"/>
    </source>
</evidence>
<gene>
    <name evidence="2" type="ORF">LAZ67_X002432</name>
</gene>
<dbReference type="Proteomes" id="UP001235939">
    <property type="component" value="Chromosome X"/>
</dbReference>
<organism evidence="2 3">
    <name type="scientific">Cordylochernes scorpioides</name>
    <dbReference type="NCBI Taxonomy" id="51811"/>
    <lineage>
        <taxon>Eukaryota</taxon>
        <taxon>Metazoa</taxon>
        <taxon>Ecdysozoa</taxon>
        <taxon>Arthropoda</taxon>
        <taxon>Chelicerata</taxon>
        <taxon>Arachnida</taxon>
        <taxon>Pseudoscorpiones</taxon>
        <taxon>Cheliferoidea</taxon>
        <taxon>Chernetidae</taxon>
        <taxon>Cordylochernes</taxon>
    </lineage>
</organism>
<feature type="region of interest" description="Disordered" evidence="1">
    <location>
        <begin position="8"/>
        <end position="48"/>
    </location>
</feature>
<dbReference type="EMBL" id="CP092886">
    <property type="protein sequence ID" value="UYV84519.1"/>
    <property type="molecule type" value="Genomic_DNA"/>
</dbReference>
<keyword evidence="3" id="KW-1185">Reference proteome</keyword>
<evidence type="ECO:0000256" key="1">
    <source>
        <dbReference type="SAM" id="MobiDB-lite"/>
    </source>
</evidence>